<gene>
    <name evidence="3" type="ORF">FPZ42_13385</name>
</gene>
<dbReference type="PANTHER" id="PTHR36305:SF1">
    <property type="entry name" value="PHOSPHATIDYLGLYCEROPHOSPHATASE A"/>
    <property type="match status" value="1"/>
</dbReference>
<keyword evidence="4" id="KW-1185">Reference proteome</keyword>
<keyword evidence="1" id="KW-1133">Transmembrane helix</keyword>
<evidence type="ECO:0000313" key="3">
    <source>
        <dbReference type="EMBL" id="TWR25581.1"/>
    </source>
</evidence>
<dbReference type="RefSeq" id="WP_146272146.1">
    <property type="nucleotide sequence ID" value="NZ_VOEI01000004.1"/>
</dbReference>
<dbReference type="SUPFAM" id="SSF101307">
    <property type="entry name" value="YutG-like"/>
    <property type="match status" value="1"/>
</dbReference>
<feature type="domain" description="YutG/PgpA" evidence="2">
    <location>
        <begin position="4"/>
        <end position="143"/>
    </location>
</feature>
<feature type="transmembrane region" description="Helical" evidence="1">
    <location>
        <begin position="79"/>
        <end position="105"/>
    </location>
</feature>
<feature type="transmembrane region" description="Helical" evidence="1">
    <location>
        <begin position="41"/>
        <end position="59"/>
    </location>
</feature>
<evidence type="ECO:0000256" key="1">
    <source>
        <dbReference type="SAM" id="Phobius"/>
    </source>
</evidence>
<evidence type="ECO:0000259" key="2">
    <source>
        <dbReference type="Pfam" id="PF04608"/>
    </source>
</evidence>
<dbReference type="GO" id="GO:0006629">
    <property type="term" value="P:lipid metabolic process"/>
    <property type="evidence" value="ECO:0007669"/>
    <property type="project" value="InterPro"/>
</dbReference>
<organism evidence="3 4">
    <name type="scientific">Mucilaginibacter achroorhodeus</name>
    <dbReference type="NCBI Taxonomy" id="2599294"/>
    <lineage>
        <taxon>Bacteria</taxon>
        <taxon>Pseudomonadati</taxon>
        <taxon>Bacteroidota</taxon>
        <taxon>Sphingobacteriia</taxon>
        <taxon>Sphingobacteriales</taxon>
        <taxon>Sphingobacteriaceae</taxon>
        <taxon>Mucilaginibacter</taxon>
    </lineage>
</organism>
<comment type="caution">
    <text evidence="3">The sequence shown here is derived from an EMBL/GenBank/DDBJ whole genome shotgun (WGS) entry which is preliminary data.</text>
</comment>
<name>A0A563U2K9_9SPHI</name>
<keyword evidence="1" id="KW-0472">Membrane</keyword>
<sequence length="160" mass="17686">MNKLIASIFGIGYVKGGGTLAALVTCPFIYLLWLQSWAVNPIWLVLATLIVTLLGINVGNKVEPFWGKDSYRVVIDEVAGMMVTMLFVPANIYYLLIGFVLFRFFDILKPLGIRKMEALKGGTGVMMDDVLAGVYGNIVLQVIVHFLHLHGNASLDLNIR</sequence>
<dbReference type="Proteomes" id="UP000318010">
    <property type="component" value="Unassembled WGS sequence"/>
</dbReference>
<dbReference type="CDD" id="cd06971">
    <property type="entry name" value="PgpA"/>
    <property type="match status" value="1"/>
</dbReference>
<keyword evidence="1" id="KW-0812">Transmembrane</keyword>
<dbReference type="InterPro" id="IPR026037">
    <property type="entry name" value="PgpA"/>
</dbReference>
<feature type="transmembrane region" description="Helical" evidence="1">
    <location>
        <begin position="12"/>
        <end position="34"/>
    </location>
</feature>
<evidence type="ECO:0000313" key="4">
    <source>
        <dbReference type="Proteomes" id="UP000318010"/>
    </source>
</evidence>
<dbReference type="PIRSF" id="PIRSF006162">
    <property type="entry name" value="PgpA"/>
    <property type="match status" value="1"/>
</dbReference>
<accession>A0A563U2K9</accession>
<dbReference type="GO" id="GO:0008962">
    <property type="term" value="F:phosphatidylglycerophosphatase activity"/>
    <property type="evidence" value="ECO:0007669"/>
    <property type="project" value="InterPro"/>
</dbReference>
<dbReference type="InterPro" id="IPR036681">
    <property type="entry name" value="PgpA-like_sf"/>
</dbReference>
<dbReference type="PANTHER" id="PTHR36305">
    <property type="entry name" value="PHOSPHATIDYLGLYCEROPHOSPHATASE A"/>
    <property type="match status" value="1"/>
</dbReference>
<reference evidence="3 4" key="1">
    <citation type="submission" date="2019-07" db="EMBL/GenBank/DDBJ databases">
        <authorList>
            <person name="Kim J."/>
        </authorList>
    </citation>
    <scope>NUCLEOTIDE SEQUENCE [LARGE SCALE GENOMIC DNA]</scope>
    <source>
        <strain evidence="3 4">MJ1a</strain>
    </source>
</reference>
<dbReference type="Pfam" id="PF04608">
    <property type="entry name" value="PgpA"/>
    <property type="match status" value="1"/>
</dbReference>
<dbReference type="EMBL" id="VOEI01000004">
    <property type="protein sequence ID" value="TWR25581.1"/>
    <property type="molecule type" value="Genomic_DNA"/>
</dbReference>
<dbReference type="OrthoDB" id="9804091at2"/>
<dbReference type="InterPro" id="IPR007686">
    <property type="entry name" value="YutG/PgpA"/>
</dbReference>
<protein>
    <submittedName>
        <fullName evidence="3">Phosphatidylglycerophosphatase A</fullName>
    </submittedName>
</protein>
<proteinExistence type="predicted"/>
<dbReference type="AlphaFoldDB" id="A0A563U2K9"/>